<evidence type="ECO:0000313" key="2">
    <source>
        <dbReference type="EnsemblPlants" id="LPERR03G02970.1"/>
    </source>
</evidence>
<dbReference type="HOGENOM" id="CLU_1470240_0_0_1"/>
<feature type="compositionally biased region" description="Basic and acidic residues" evidence="1">
    <location>
        <begin position="153"/>
        <end position="162"/>
    </location>
</feature>
<feature type="compositionally biased region" description="Basic and acidic residues" evidence="1">
    <location>
        <begin position="169"/>
        <end position="178"/>
    </location>
</feature>
<feature type="region of interest" description="Disordered" evidence="1">
    <location>
        <begin position="54"/>
        <end position="184"/>
    </location>
</feature>
<feature type="compositionally biased region" description="Basic residues" evidence="1">
    <location>
        <begin position="55"/>
        <end position="66"/>
    </location>
</feature>
<protein>
    <submittedName>
        <fullName evidence="2">Uncharacterized protein</fullName>
    </submittedName>
</protein>
<evidence type="ECO:0000313" key="3">
    <source>
        <dbReference type="Proteomes" id="UP000032180"/>
    </source>
</evidence>
<reference evidence="3" key="2">
    <citation type="submission" date="2013-12" db="EMBL/GenBank/DDBJ databases">
        <authorList>
            <person name="Yu Y."/>
            <person name="Lee S."/>
            <person name="de Baynast K."/>
            <person name="Wissotski M."/>
            <person name="Liu L."/>
            <person name="Talag J."/>
            <person name="Goicoechea J."/>
            <person name="Angelova A."/>
            <person name="Jetty R."/>
            <person name="Kudrna D."/>
            <person name="Golser W."/>
            <person name="Rivera L."/>
            <person name="Zhang J."/>
            <person name="Wing R."/>
        </authorList>
    </citation>
    <scope>NUCLEOTIDE SEQUENCE</scope>
</reference>
<dbReference type="Proteomes" id="UP000032180">
    <property type="component" value="Chromosome 3"/>
</dbReference>
<dbReference type="EnsemblPlants" id="LPERR03G02970.1">
    <property type="protein sequence ID" value="LPERR03G02970.1"/>
    <property type="gene ID" value="LPERR03G02970"/>
</dbReference>
<name>A0A0D9VPE1_9ORYZ</name>
<keyword evidence="3" id="KW-1185">Reference proteome</keyword>
<proteinExistence type="predicted"/>
<reference evidence="2" key="3">
    <citation type="submission" date="2015-04" db="UniProtKB">
        <authorList>
            <consortium name="EnsemblPlants"/>
        </authorList>
    </citation>
    <scope>IDENTIFICATION</scope>
</reference>
<evidence type="ECO:0000256" key="1">
    <source>
        <dbReference type="SAM" id="MobiDB-lite"/>
    </source>
</evidence>
<organism evidence="2 3">
    <name type="scientific">Leersia perrieri</name>
    <dbReference type="NCBI Taxonomy" id="77586"/>
    <lineage>
        <taxon>Eukaryota</taxon>
        <taxon>Viridiplantae</taxon>
        <taxon>Streptophyta</taxon>
        <taxon>Embryophyta</taxon>
        <taxon>Tracheophyta</taxon>
        <taxon>Spermatophyta</taxon>
        <taxon>Magnoliopsida</taxon>
        <taxon>Liliopsida</taxon>
        <taxon>Poales</taxon>
        <taxon>Poaceae</taxon>
        <taxon>BOP clade</taxon>
        <taxon>Oryzoideae</taxon>
        <taxon>Oryzeae</taxon>
        <taxon>Oryzinae</taxon>
        <taxon>Leersia</taxon>
    </lineage>
</organism>
<feature type="compositionally biased region" description="Basic residues" evidence="1">
    <location>
        <begin position="79"/>
        <end position="108"/>
    </location>
</feature>
<sequence>MEDHELCRRFPLAAAADELHRRRGLVELRTRGCLPTERERAGRGGERRWLELCGHRRHPPQRRRAGRGMPAELRLKPPPPHRRQIQTRQRRPTRGRGWRRCSTRRGRRIGGVDDGGAAARLDFSTTTTMPHRSEGEAMRTTAGEGVTTTPAEWRGKRSDNGRRSGAPPAERRENRRSEASAVLL</sequence>
<reference evidence="2 3" key="1">
    <citation type="submission" date="2012-08" db="EMBL/GenBank/DDBJ databases">
        <title>Oryza genome evolution.</title>
        <authorList>
            <person name="Wing R.A."/>
        </authorList>
    </citation>
    <scope>NUCLEOTIDE SEQUENCE</scope>
</reference>
<accession>A0A0D9VPE1</accession>
<dbReference type="AlphaFoldDB" id="A0A0D9VPE1"/>
<dbReference type="Gramene" id="LPERR03G02970.1">
    <property type="protein sequence ID" value="LPERR03G02970.1"/>
    <property type="gene ID" value="LPERR03G02970"/>
</dbReference>